<comment type="caution">
    <text evidence="1">The sequence shown here is derived from an EMBL/GenBank/DDBJ whole genome shotgun (WGS) entry which is preliminary data.</text>
</comment>
<name>A0A4Z2H9X5_9TELE</name>
<sequence length="71" mass="7391">MFWLMEPSGFFPLPDPGALAPAPCVVVEAPLAIGWAARGGVASRVDSAQGAHGVFKGWLRESVLGTDPSLQ</sequence>
<keyword evidence="2" id="KW-1185">Reference proteome</keyword>
<dbReference type="Proteomes" id="UP000314294">
    <property type="component" value="Unassembled WGS sequence"/>
</dbReference>
<proteinExistence type="predicted"/>
<reference evidence="1 2" key="1">
    <citation type="submission" date="2019-03" db="EMBL/GenBank/DDBJ databases">
        <title>First draft genome of Liparis tanakae, snailfish: a comprehensive survey of snailfish specific genes.</title>
        <authorList>
            <person name="Kim W."/>
            <person name="Song I."/>
            <person name="Jeong J.-H."/>
            <person name="Kim D."/>
            <person name="Kim S."/>
            <person name="Ryu S."/>
            <person name="Song J.Y."/>
            <person name="Lee S.K."/>
        </authorList>
    </citation>
    <scope>NUCLEOTIDE SEQUENCE [LARGE SCALE GENOMIC DNA]</scope>
    <source>
        <tissue evidence="1">Muscle</tissue>
    </source>
</reference>
<gene>
    <name evidence="1" type="ORF">EYF80_027039</name>
</gene>
<protein>
    <submittedName>
        <fullName evidence="1">Uncharacterized protein</fullName>
    </submittedName>
</protein>
<evidence type="ECO:0000313" key="1">
    <source>
        <dbReference type="EMBL" id="TNN62697.1"/>
    </source>
</evidence>
<accession>A0A4Z2H9X5</accession>
<dbReference type="EMBL" id="SRLO01000287">
    <property type="protein sequence ID" value="TNN62697.1"/>
    <property type="molecule type" value="Genomic_DNA"/>
</dbReference>
<evidence type="ECO:0000313" key="2">
    <source>
        <dbReference type="Proteomes" id="UP000314294"/>
    </source>
</evidence>
<organism evidence="1 2">
    <name type="scientific">Liparis tanakae</name>
    <name type="common">Tanaka's snailfish</name>
    <dbReference type="NCBI Taxonomy" id="230148"/>
    <lineage>
        <taxon>Eukaryota</taxon>
        <taxon>Metazoa</taxon>
        <taxon>Chordata</taxon>
        <taxon>Craniata</taxon>
        <taxon>Vertebrata</taxon>
        <taxon>Euteleostomi</taxon>
        <taxon>Actinopterygii</taxon>
        <taxon>Neopterygii</taxon>
        <taxon>Teleostei</taxon>
        <taxon>Neoteleostei</taxon>
        <taxon>Acanthomorphata</taxon>
        <taxon>Eupercaria</taxon>
        <taxon>Perciformes</taxon>
        <taxon>Cottioidei</taxon>
        <taxon>Cottales</taxon>
        <taxon>Liparidae</taxon>
        <taxon>Liparis</taxon>
    </lineage>
</organism>
<dbReference type="AlphaFoldDB" id="A0A4Z2H9X5"/>